<sequence>MRDESSELLESWKIGISRLPILIPALKGKISTFDGGLSQVIPPVQLLERKVQRPSTEKEATKGVELIEVQLSRSMVGGRRSTAHPRTHPLGIGQIIAQGLDGTCQSVIEGSESRPGSKRDDSCGLFQVAVVTLVTAVAGRYRQR</sequence>
<dbReference type="EMBL" id="SZYD01000013">
    <property type="protein sequence ID" value="KAD4384356.1"/>
    <property type="molecule type" value="Genomic_DNA"/>
</dbReference>
<dbReference type="OrthoDB" id="1770986at2759"/>
<organism evidence="1 2">
    <name type="scientific">Mikania micrantha</name>
    <name type="common">bitter vine</name>
    <dbReference type="NCBI Taxonomy" id="192012"/>
    <lineage>
        <taxon>Eukaryota</taxon>
        <taxon>Viridiplantae</taxon>
        <taxon>Streptophyta</taxon>
        <taxon>Embryophyta</taxon>
        <taxon>Tracheophyta</taxon>
        <taxon>Spermatophyta</taxon>
        <taxon>Magnoliopsida</taxon>
        <taxon>eudicotyledons</taxon>
        <taxon>Gunneridae</taxon>
        <taxon>Pentapetalae</taxon>
        <taxon>asterids</taxon>
        <taxon>campanulids</taxon>
        <taxon>Asterales</taxon>
        <taxon>Asteraceae</taxon>
        <taxon>Asteroideae</taxon>
        <taxon>Heliantheae alliance</taxon>
        <taxon>Eupatorieae</taxon>
        <taxon>Mikania</taxon>
    </lineage>
</organism>
<reference evidence="1 2" key="1">
    <citation type="submission" date="2019-05" db="EMBL/GenBank/DDBJ databases">
        <title>Mikania micrantha, genome provides insights into the molecular mechanism of rapid growth.</title>
        <authorList>
            <person name="Liu B."/>
        </authorList>
    </citation>
    <scope>NUCLEOTIDE SEQUENCE [LARGE SCALE GENOMIC DNA]</scope>
    <source>
        <strain evidence="1">NLD-2019</strain>
        <tissue evidence="1">Leaf</tissue>
    </source>
</reference>
<name>A0A5N6N3J2_9ASTR</name>
<evidence type="ECO:0000313" key="2">
    <source>
        <dbReference type="Proteomes" id="UP000326396"/>
    </source>
</evidence>
<accession>A0A5N6N3J2</accession>
<dbReference type="Proteomes" id="UP000326396">
    <property type="component" value="Linkage Group LG3"/>
</dbReference>
<evidence type="ECO:0000313" key="1">
    <source>
        <dbReference type="EMBL" id="KAD4384356.1"/>
    </source>
</evidence>
<proteinExistence type="predicted"/>
<protein>
    <submittedName>
        <fullName evidence="1">Uncharacterized protein</fullName>
    </submittedName>
</protein>
<comment type="caution">
    <text evidence="1">The sequence shown here is derived from an EMBL/GenBank/DDBJ whole genome shotgun (WGS) entry which is preliminary data.</text>
</comment>
<keyword evidence="2" id="KW-1185">Reference proteome</keyword>
<gene>
    <name evidence="1" type="ORF">E3N88_24524</name>
</gene>
<dbReference type="AlphaFoldDB" id="A0A5N6N3J2"/>